<dbReference type="AlphaFoldDB" id="A0A7J8TG33"/>
<sequence>MRRVYHHFGGRTVTIKIVGGWVEGRIYMG</sequence>
<gene>
    <name evidence="1" type="ORF">Godav_025764</name>
</gene>
<organism evidence="1 2">
    <name type="scientific">Gossypium davidsonii</name>
    <name type="common">Davidson's cotton</name>
    <name type="synonym">Gossypium klotzschianum subsp. davidsonii</name>
    <dbReference type="NCBI Taxonomy" id="34287"/>
    <lineage>
        <taxon>Eukaryota</taxon>
        <taxon>Viridiplantae</taxon>
        <taxon>Streptophyta</taxon>
        <taxon>Embryophyta</taxon>
        <taxon>Tracheophyta</taxon>
        <taxon>Spermatophyta</taxon>
        <taxon>Magnoliopsida</taxon>
        <taxon>eudicotyledons</taxon>
        <taxon>Gunneridae</taxon>
        <taxon>Pentapetalae</taxon>
        <taxon>rosids</taxon>
        <taxon>malvids</taxon>
        <taxon>Malvales</taxon>
        <taxon>Malvaceae</taxon>
        <taxon>Malvoideae</taxon>
        <taxon>Gossypium</taxon>
    </lineage>
</organism>
<reference evidence="1 2" key="1">
    <citation type="journal article" date="2019" name="Genome Biol. Evol.">
        <title>Insights into the evolution of the New World diploid cottons (Gossypium, subgenus Houzingenia) based on genome sequencing.</title>
        <authorList>
            <person name="Grover C.E."/>
            <person name="Arick M.A. 2nd"/>
            <person name="Thrash A."/>
            <person name="Conover J.L."/>
            <person name="Sanders W.S."/>
            <person name="Peterson D.G."/>
            <person name="Frelichowski J.E."/>
            <person name="Scheffler J.A."/>
            <person name="Scheffler B.E."/>
            <person name="Wendel J.F."/>
        </authorList>
    </citation>
    <scope>NUCLEOTIDE SEQUENCE [LARGE SCALE GENOMIC DNA]</scope>
    <source>
        <strain evidence="1">27</strain>
        <tissue evidence="1">Leaf</tissue>
    </source>
</reference>
<protein>
    <submittedName>
        <fullName evidence="1">Uncharacterized protein</fullName>
    </submittedName>
</protein>
<accession>A0A7J8TG33</accession>
<evidence type="ECO:0000313" key="1">
    <source>
        <dbReference type="EMBL" id="MBA0637158.1"/>
    </source>
</evidence>
<dbReference type="Proteomes" id="UP000593561">
    <property type="component" value="Unassembled WGS sequence"/>
</dbReference>
<name>A0A7J8TG33_GOSDV</name>
<proteinExistence type="predicted"/>
<keyword evidence="2" id="KW-1185">Reference proteome</keyword>
<evidence type="ECO:0000313" key="2">
    <source>
        <dbReference type="Proteomes" id="UP000593561"/>
    </source>
</evidence>
<dbReference type="EMBL" id="JABFAC010247950">
    <property type="protein sequence ID" value="MBA0637158.1"/>
    <property type="molecule type" value="Genomic_DNA"/>
</dbReference>
<comment type="caution">
    <text evidence="1">The sequence shown here is derived from an EMBL/GenBank/DDBJ whole genome shotgun (WGS) entry which is preliminary data.</text>
</comment>